<reference evidence="2" key="1">
    <citation type="journal article" date="2013" name="Genome Announc.">
        <title>Genome sequence of the basidiomycetous yeast Pseudozyma antarctica T-34, a producer of the glycolipid biosurfactants mannosylerythritol lipids.</title>
        <authorList>
            <person name="Morita T."/>
            <person name="Koike H."/>
            <person name="Koyama Y."/>
            <person name="Hagiwara H."/>
            <person name="Ito E."/>
            <person name="Fukuoka T."/>
            <person name="Imura T."/>
            <person name="Machida M."/>
            <person name="Kitamoto D."/>
        </authorList>
    </citation>
    <scope>NUCLEOTIDE SEQUENCE [LARGE SCALE GENOMIC DNA]</scope>
    <source>
        <strain evidence="2">T-34</strain>
    </source>
</reference>
<dbReference type="Proteomes" id="UP000011976">
    <property type="component" value="Unassembled WGS sequence"/>
</dbReference>
<dbReference type="EMBL" id="DF196776">
    <property type="protein sequence ID" value="GAC74288.1"/>
    <property type="molecule type" value="Genomic_DNA"/>
</dbReference>
<accession>M9MDC0</accession>
<protein>
    <submittedName>
        <fullName evidence="1">Uncharacterized protein</fullName>
    </submittedName>
</protein>
<gene>
    <name evidence="1" type="ORF">PANT_10d00109</name>
</gene>
<proteinExistence type="predicted"/>
<name>M9MDC0_PSEA3</name>
<organism evidence="1 2">
    <name type="scientific">Pseudozyma antarctica (strain T-34)</name>
    <name type="common">Yeast</name>
    <name type="synonym">Candida antarctica</name>
    <dbReference type="NCBI Taxonomy" id="1151754"/>
    <lineage>
        <taxon>Eukaryota</taxon>
        <taxon>Fungi</taxon>
        <taxon>Dikarya</taxon>
        <taxon>Basidiomycota</taxon>
        <taxon>Ustilaginomycotina</taxon>
        <taxon>Ustilaginomycetes</taxon>
        <taxon>Ustilaginales</taxon>
        <taxon>Ustilaginaceae</taxon>
        <taxon>Moesziomyces</taxon>
    </lineage>
</organism>
<evidence type="ECO:0000313" key="2">
    <source>
        <dbReference type="Proteomes" id="UP000011976"/>
    </source>
</evidence>
<sequence>MACSILSHSLFSLLPPPHPSSCLVALRRMQGPEEVAGKTAAELCLGEGDLGRVKATDATRRTPGERNTLLED</sequence>
<dbReference type="AlphaFoldDB" id="M9MDC0"/>
<evidence type="ECO:0000313" key="1">
    <source>
        <dbReference type="EMBL" id="GAC74288.1"/>
    </source>
</evidence>